<dbReference type="Proteomes" id="UP001596074">
    <property type="component" value="Unassembled WGS sequence"/>
</dbReference>
<feature type="domain" description="NodB homology" evidence="2">
    <location>
        <begin position="77"/>
        <end position="257"/>
    </location>
</feature>
<dbReference type="PANTHER" id="PTHR10587:SF134">
    <property type="entry name" value="SECRETED PROTEIN"/>
    <property type="match status" value="1"/>
</dbReference>
<evidence type="ECO:0000256" key="1">
    <source>
        <dbReference type="SAM" id="MobiDB-lite"/>
    </source>
</evidence>
<dbReference type="InterPro" id="IPR002509">
    <property type="entry name" value="NODB_dom"/>
</dbReference>
<dbReference type="SUPFAM" id="SSF88713">
    <property type="entry name" value="Glycoside hydrolase/deacetylase"/>
    <property type="match status" value="1"/>
</dbReference>
<reference evidence="4" key="1">
    <citation type="journal article" date="2019" name="Int. J. Syst. Evol. Microbiol.">
        <title>The Global Catalogue of Microorganisms (GCM) 10K type strain sequencing project: providing services to taxonomists for standard genome sequencing and annotation.</title>
        <authorList>
            <consortium name="The Broad Institute Genomics Platform"/>
            <consortium name="The Broad Institute Genome Sequencing Center for Infectious Disease"/>
            <person name="Wu L."/>
            <person name="Ma J."/>
        </authorList>
    </citation>
    <scope>NUCLEOTIDE SEQUENCE [LARGE SCALE GENOMIC DNA]</scope>
    <source>
        <strain evidence="4">KCTC 42087</strain>
    </source>
</reference>
<dbReference type="RefSeq" id="WP_378286221.1">
    <property type="nucleotide sequence ID" value="NZ_JBHSON010000054.1"/>
</dbReference>
<accession>A0ABW1A5R6</accession>
<sequence>MPVVATVAAGVIGVGAGAWPTVRGSTSGDEGPSVRTQLTGALADQQWAKPKPGSWTPPKPAPDGLPPVIRSIGTQDKVVFLTIDDGYEYDPEFVDLVRKERVPIMTFLTSQYVKGQGQYFWALRNAGSQMENHTVQHLNMAMQPPEKQKKEICDASDTIAKQYGRRPQIFRPPFGSMNESTRKMAKECGIKSILMWSAEFYNGTSGPGVGFNGFARGDGSGKNFRPGDIVLMHYRKGLAEQFKMILGWIRQQGFRPAAVENYLPKSLGGNAPDQPAPGQTAGVP</sequence>
<gene>
    <name evidence="3" type="ORF">ACFPZN_33040</name>
</gene>
<dbReference type="EMBL" id="JBHSON010000054">
    <property type="protein sequence ID" value="MFC5750476.1"/>
    <property type="molecule type" value="Genomic_DNA"/>
</dbReference>
<evidence type="ECO:0000313" key="3">
    <source>
        <dbReference type="EMBL" id="MFC5750476.1"/>
    </source>
</evidence>
<dbReference type="Pfam" id="PF01522">
    <property type="entry name" value="Polysacc_deac_1"/>
    <property type="match status" value="1"/>
</dbReference>
<organism evidence="3 4">
    <name type="scientific">Actinomadura rugatobispora</name>
    <dbReference type="NCBI Taxonomy" id="1994"/>
    <lineage>
        <taxon>Bacteria</taxon>
        <taxon>Bacillati</taxon>
        <taxon>Actinomycetota</taxon>
        <taxon>Actinomycetes</taxon>
        <taxon>Streptosporangiales</taxon>
        <taxon>Thermomonosporaceae</taxon>
        <taxon>Actinomadura</taxon>
    </lineage>
</organism>
<dbReference type="Gene3D" id="3.20.20.370">
    <property type="entry name" value="Glycoside hydrolase/deacetylase"/>
    <property type="match status" value="1"/>
</dbReference>
<dbReference type="PROSITE" id="PS51677">
    <property type="entry name" value="NODB"/>
    <property type="match status" value="1"/>
</dbReference>
<feature type="region of interest" description="Disordered" evidence="1">
    <location>
        <begin position="265"/>
        <end position="284"/>
    </location>
</feature>
<dbReference type="InterPro" id="IPR050248">
    <property type="entry name" value="Polysacc_deacetylase_ArnD"/>
</dbReference>
<dbReference type="CDD" id="cd10917">
    <property type="entry name" value="CE4_NodB_like_6s_7s"/>
    <property type="match status" value="1"/>
</dbReference>
<keyword evidence="4" id="KW-1185">Reference proteome</keyword>
<evidence type="ECO:0000313" key="4">
    <source>
        <dbReference type="Proteomes" id="UP001596074"/>
    </source>
</evidence>
<dbReference type="InterPro" id="IPR011330">
    <property type="entry name" value="Glyco_hydro/deAcase_b/a-brl"/>
</dbReference>
<evidence type="ECO:0000259" key="2">
    <source>
        <dbReference type="PROSITE" id="PS51677"/>
    </source>
</evidence>
<protein>
    <submittedName>
        <fullName evidence="3">Polysaccharide deacetylase family protein</fullName>
    </submittedName>
</protein>
<comment type="caution">
    <text evidence="3">The sequence shown here is derived from an EMBL/GenBank/DDBJ whole genome shotgun (WGS) entry which is preliminary data.</text>
</comment>
<proteinExistence type="predicted"/>
<name>A0ABW1A5R6_9ACTN</name>
<dbReference type="PANTHER" id="PTHR10587">
    <property type="entry name" value="GLYCOSYL TRANSFERASE-RELATED"/>
    <property type="match status" value="1"/>
</dbReference>